<dbReference type="Gene3D" id="3.40.140.80">
    <property type="match status" value="1"/>
</dbReference>
<name>A0A317EGV1_9PROT</name>
<dbReference type="Pfam" id="PF17930">
    <property type="entry name" value="LpxI_N"/>
    <property type="match status" value="1"/>
</dbReference>
<evidence type="ECO:0000313" key="3">
    <source>
        <dbReference type="EMBL" id="PWR25832.1"/>
    </source>
</evidence>
<sequence>MWSPSCRPIPRAPSCCRAPIVAAPEAVAGRAVRLGIVAGGGDLPVRLVAACQRQGRPVTVVGLTGSAAPRPDEGIADGWASIGEVGKILALLRAAGCGEVVMAGNVARPDFATLRLDWKGIRLLPRVVAAARKGDDNLLKCLVEVFEEEGFRVTGADQVLDDHLMPAGPLGRLGLTAEVTADLERAIEVVEALGRVDVGQGAVVADGDVLAIEAKEGTDRMLARVAELRAGWERRAGLLLKLPKHQQERRVDMPVIGIATVEGAAAAGLAGIVAAAGATLVMDRAGVAARADALGLFVVGISR</sequence>
<evidence type="ECO:0000259" key="2">
    <source>
        <dbReference type="Pfam" id="PF17930"/>
    </source>
</evidence>
<accession>A0A317EGV1</accession>
<dbReference type="InterPro" id="IPR041255">
    <property type="entry name" value="LpxI_N"/>
</dbReference>
<organism evidence="3 4">
    <name type="scientific">Zavarzinia aquatilis</name>
    <dbReference type="NCBI Taxonomy" id="2211142"/>
    <lineage>
        <taxon>Bacteria</taxon>
        <taxon>Pseudomonadati</taxon>
        <taxon>Pseudomonadota</taxon>
        <taxon>Alphaproteobacteria</taxon>
        <taxon>Rhodospirillales</taxon>
        <taxon>Zavarziniaceae</taxon>
        <taxon>Zavarzinia</taxon>
    </lineage>
</organism>
<feature type="domain" description="LpxI C-terminal" evidence="1">
    <location>
        <begin position="167"/>
        <end position="299"/>
    </location>
</feature>
<dbReference type="EMBL" id="QGLE01000001">
    <property type="protein sequence ID" value="PWR25832.1"/>
    <property type="molecule type" value="Genomic_DNA"/>
</dbReference>
<gene>
    <name evidence="3" type="ORF">DKG74_02450</name>
</gene>
<dbReference type="InterPro" id="IPR043167">
    <property type="entry name" value="LpxI_C_sf"/>
</dbReference>
<dbReference type="Pfam" id="PF06230">
    <property type="entry name" value="LpxI_C"/>
    <property type="match status" value="1"/>
</dbReference>
<dbReference type="PANTHER" id="PTHR39962">
    <property type="entry name" value="BLL4848 PROTEIN"/>
    <property type="match status" value="1"/>
</dbReference>
<dbReference type="AlphaFoldDB" id="A0A317EGV1"/>
<proteinExistence type="predicted"/>
<protein>
    <submittedName>
        <fullName evidence="3">DUF1009 domain-containing protein</fullName>
    </submittedName>
</protein>
<feature type="domain" description="LpxI N-terminal" evidence="2">
    <location>
        <begin position="33"/>
        <end position="162"/>
    </location>
</feature>
<keyword evidence="4" id="KW-1185">Reference proteome</keyword>
<evidence type="ECO:0000259" key="1">
    <source>
        <dbReference type="Pfam" id="PF06230"/>
    </source>
</evidence>
<dbReference type="OrthoDB" id="9789836at2"/>
<dbReference type="Proteomes" id="UP000245461">
    <property type="component" value="Unassembled WGS sequence"/>
</dbReference>
<reference evidence="3 4" key="1">
    <citation type="submission" date="2018-05" db="EMBL/GenBank/DDBJ databases">
        <title>Zavarzinia sp. HR-AS.</title>
        <authorList>
            <person name="Lee Y."/>
            <person name="Jeon C.O."/>
        </authorList>
    </citation>
    <scope>NUCLEOTIDE SEQUENCE [LARGE SCALE GENOMIC DNA]</scope>
    <source>
        <strain evidence="3 4">HR-AS</strain>
    </source>
</reference>
<dbReference type="Gene3D" id="3.40.50.20">
    <property type="match status" value="1"/>
</dbReference>
<evidence type="ECO:0000313" key="4">
    <source>
        <dbReference type="Proteomes" id="UP000245461"/>
    </source>
</evidence>
<dbReference type="InterPro" id="IPR010415">
    <property type="entry name" value="LpxI_C"/>
</dbReference>
<comment type="caution">
    <text evidence="3">The sequence shown here is derived from an EMBL/GenBank/DDBJ whole genome shotgun (WGS) entry which is preliminary data.</text>
</comment>
<dbReference type="InterPro" id="IPR053174">
    <property type="entry name" value="LpxI"/>
</dbReference>
<dbReference type="PANTHER" id="PTHR39962:SF1">
    <property type="entry name" value="LPXI FAMILY PROTEIN"/>
    <property type="match status" value="1"/>
</dbReference>